<accession>A0A4U5X730</accession>
<proteinExistence type="predicted"/>
<dbReference type="Proteomes" id="UP000308632">
    <property type="component" value="Unassembled WGS sequence"/>
</dbReference>
<dbReference type="InterPro" id="IPR046302">
    <property type="entry name" value="DUF6417"/>
</dbReference>
<evidence type="ECO:0000313" key="1">
    <source>
        <dbReference type="EMBL" id="TKT11058.1"/>
    </source>
</evidence>
<name>A0A4U5X730_STRGB</name>
<dbReference type="AlphaFoldDB" id="A0A4U5X730"/>
<gene>
    <name evidence="1" type="ORF">E4U92_03325</name>
</gene>
<organism evidence="1 2">
    <name type="scientific">Streptomyces galbus</name>
    <dbReference type="NCBI Taxonomy" id="33898"/>
    <lineage>
        <taxon>Bacteria</taxon>
        <taxon>Bacillati</taxon>
        <taxon>Actinomycetota</taxon>
        <taxon>Actinomycetes</taxon>
        <taxon>Kitasatosporales</taxon>
        <taxon>Streptomycetaceae</taxon>
        <taxon>Streptomyces</taxon>
    </lineage>
</organism>
<dbReference type="Pfam" id="PF19981">
    <property type="entry name" value="DUF6417"/>
    <property type="match status" value="1"/>
</dbReference>
<dbReference type="EMBL" id="SZPR01000005">
    <property type="protein sequence ID" value="TKT11058.1"/>
    <property type="molecule type" value="Genomic_DNA"/>
</dbReference>
<evidence type="ECO:0000313" key="2">
    <source>
        <dbReference type="Proteomes" id="UP000308632"/>
    </source>
</evidence>
<reference evidence="1 2" key="1">
    <citation type="submission" date="2019-04" db="EMBL/GenBank/DDBJ databases">
        <title>Streptomyces lasaliensis sp.nov., an Actinomycete isolated from soil which produces the polyether antibiotic lasalocid.</title>
        <authorList>
            <person name="Erwin G."/>
            <person name="Haber C."/>
        </authorList>
    </citation>
    <scope>NUCLEOTIDE SEQUENCE [LARGE SCALE GENOMIC DNA]</scope>
    <source>
        <strain evidence="1 2">DSM 40089</strain>
    </source>
</reference>
<sequence length="140" mass="15422">MAERDDRAELSARVGRPVRWAARLTDQGRDLLLYARSQPAAGPAAPGPEYRLVELMPSQMDVVRVFTGLADRLQVPPAPGLDARVYAAVQDRVSGRWRLYLTEEQTASVAYGLWLHKMAGSAAEANRFSRDHGIAHIPAT</sequence>
<protein>
    <submittedName>
        <fullName evidence="1">Uncharacterized protein</fullName>
    </submittedName>
</protein>
<comment type="caution">
    <text evidence="1">The sequence shown here is derived from an EMBL/GenBank/DDBJ whole genome shotgun (WGS) entry which is preliminary data.</text>
</comment>